<sequence length="470" mass="53885">MVSWISDLKSRIAVAILMRPSFLQSRTRAWQLGTDLAINVEETLYRWALSEADGFFSQRQWEKLQLKRLTRLIRQARMHVPYWSNQLSASHNDLLVLQDSSMIPSTTRRAFKKADIRDLVDDTLPSWRFVKAATSGSTAEPFSFFQDARTLFVRRYSRFYELSYASEFKGPSLVIGLHSLKHLHGLGFHVVGHNLEDNAWRKKEFYPGIQRICPRSIISTPSYLRRLAYHLANDDVRLEIESIRFYGEGLPSYQRELLENFFGCPIYGIYGSQECSLIALQCKDYAYHVAPWMTYVEVIDAKGRLVPEGEIGNLAVTSLENECMPFIRYQIGDRGKFLKYACSCGRGGVIQFEGRTADLLEFKDGTAFPIHNILHYFGEKFSSYVDQFQLEMREHNNLLVRYVSCSAASSRSSSYKKQIQEYLESVVRGNMSVTLEVVDTILPQISGKTPILIHSGEASLRESLHSTKVL</sequence>
<proteinExistence type="predicted"/>
<dbReference type="Proteomes" id="UP000177152">
    <property type="component" value="Unassembled WGS sequence"/>
</dbReference>
<gene>
    <name evidence="1" type="ORF">A2633_06015</name>
</gene>
<accession>A0A1G2K8W7</accession>
<dbReference type="InterPro" id="IPR042099">
    <property type="entry name" value="ANL_N_sf"/>
</dbReference>
<reference evidence="1 2" key="1">
    <citation type="journal article" date="2016" name="Nat. Commun.">
        <title>Thousands of microbial genomes shed light on interconnected biogeochemical processes in an aquifer system.</title>
        <authorList>
            <person name="Anantharaman K."/>
            <person name="Brown C.T."/>
            <person name="Hug L.A."/>
            <person name="Sharon I."/>
            <person name="Castelle C.J."/>
            <person name="Probst A.J."/>
            <person name="Thomas B.C."/>
            <person name="Singh A."/>
            <person name="Wilkins M.J."/>
            <person name="Karaoz U."/>
            <person name="Brodie E.L."/>
            <person name="Williams K.H."/>
            <person name="Hubbard S.S."/>
            <person name="Banfield J.F."/>
        </authorList>
    </citation>
    <scope>NUCLEOTIDE SEQUENCE [LARGE SCALE GENOMIC DNA]</scope>
</reference>
<protein>
    <recommendedName>
        <fullName evidence="3">AMP-dependent synthetase/ligase domain-containing protein</fullName>
    </recommendedName>
</protein>
<dbReference type="PANTHER" id="PTHR36932:SF1">
    <property type="entry name" value="CAPSULAR POLYSACCHARIDE BIOSYNTHESIS PROTEIN"/>
    <property type="match status" value="1"/>
</dbReference>
<dbReference type="AlphaFoldDB" id="A0A1G2K8W7"/>
<evidence type="ECO:0000313" key="2">
    <source>
        <dbReference type="Proteomes" id="UP000177152"/>
    </source>
</evidence>
<dbReference type="SUPFAM" id="SSF56801">
    <property type="entry name" value="Acetyl-CoA synthetase-like"/>
    <property type="match status" value="1"/>
</dbReference>
<comment type="caution">
    <text evidence="1">The sequence shown here is derived from an EMBL/GenBank/DDBJ whole genome shotgun (WGS) entry which is preliminary data.</text>
</comment>
<dbReference type="Gene3D" id="3.40.50.12780">
    <property type="entry name" value="N-terminal domain of ligase-like"/>
    <property type="match status" value="1"/>
</dbReference>
<dbReference type="InterPro" id="IPR053158">
    <property type="entry name" value="CapK_Type1_Caps_Biosynth"/>
</dbReference>
<name>A0A1G2K8W7_9BACT</name>
<organism evidence="1 2">
    <name type="scientific">Candidatus Sungbacteria bacterium RIFCSPHIGHO2_01_FULL_47_32</name>
    <dbReference type="NCBI Taxonomy" id="1802264"/>
    <lineage>
        <taxon>Bacteria</taxon>
        <taxon>Candidatus Sungiibacteriota</taxon>
    </lineage>
</organism>
<dbReference type="EMBL" id="MHQC01000020">
    <property type="protein sequence ID" value="OGZ94991.1"/>
    <property type="molecule type" value="Genomic_DNA"/>
</dbReference>
<evidence type="ECO:0000313" key="1">
    <source>
        <dbReference type="EMBL" id="OGZ94991.1"/>
    </source>
</evidence>
<dbReference type="PANTHER" id="PTHR36932">
    <property type="entry name" value="CAPSULAR POLYSACCHARIDE BIOSYNTHESIS PROTEIN"/>
    <property type="match status" value="1"/>
</dbReference>
<evidence type="ECO:0008006" key="3">
    <source>
        <dbReference type="Google" id="ProtNLM"/>
    </source>
</evidence>